<organism evidence="5 6">
    <name type="scientific">Acacia crassicarpa</name>
    <name type="common">northern wattle</name>
    <dbReference type="NCBI Taxonomy" id="499986"/>
    <lineage>
        <taxon>Eukaryota</taxon>
        <taxon>Viridiplantae</taxon>
        <taxon>Streptophyta</taxon>
        <taxon>Embryophyta</taxon>
        <taxon>Tracheophyta</taxon>
        <taxon>Spermatophyta</taxon>
        <taxon>Magnoliopsida</taxon>
        <taxon>eudicotyledons</taxon>
        <taxon>Gunneridae</taxon>
        <taxon>Pentapetalae</taxon>
        <taxon>rosids</taxon>
        <taxon>fabids</taxon>
        <taxon>Fabales</taxon>
        <taxon>Fabaceae</taxon>
        <taxon>Caesalpinioideae</taxon>
        <taxon>mimosoid clade</taxon>
        <taxon>Acacieae</taxon>
        <taxon>Acacia</taxon>
    </lineage>
</organism>
<evidence type="ECO:0000256" key="1">
    <source>
        <dbReference type="ARBA" id="ARBA00022860"/>
    </source>
</evidence>
<keyword evidence="6" id="KW-1185">Reference proteome</keyword>
<dbReference type="PANTHER" id="PTHR32295">
    <property type="entry name" value="IQ-DOMAIN 5-RELATED"/>
    <property type="match status" value="1"/>
</dbReference>
<sequence length="395" mass="44048">MGNSRKWLKSLISSKKPSPNNQEKTDGDKSKKKWRLWRNSSENVGPSTKGSMKKRNGVVSDKSESLSNDAFTAAMAAVVRAPPKGFLLIKQEWAAIRIQALFRGFLARRALRALRAVVRIQAIFRGRQVRKQAAVTLRCMQALVRVQARVKARSVSLSPDRKHTQSHSLKQAESGWCDIPGSVDEVKGKLQMRQEAAIKRERAMAYSLSTQQSRASASPNSRISRPMSPLKHDNLDSRSLLERWMAAKPWENRLKSERYFDSPDRTPLSRKSDNFVLPRARKNAVTTRVSLKPPMTSLSAPSSLTSSSAISSECMYDDSPLSVSCTSPEVKGVPKPSFMNFTESTKAKQRACKCSSLNGDARSTTSGSDPSANFWRDCYATPQRASSQSRYSSRR</sequence>
<dbReference type="Proteomes" id="UP001293593">
    <property type="component" value="Unassembled WGS sequence"/>
</dbReference>
<dbReference type="GO" id="GO:0005516">
    <property type="term" value="F:calmodulin binding"/>
    <property type="evidence" value="ECO:0007669"/>
    <property type="project" value="UniProtKB-KW"/>
</dbReference>
<evidence type="ECO:0000256" key="4">
    <source>
        <dbReference type="SAM" id="MobiDB-lite"/>
    </source>
</evidence>
<dbReference type="SUPFAM" id="SSF52540">
    <property type="entry name" value="P-loop containing nucleoside triphosphate hydrolases"/>
    <property type="match status" value="1"/>
</dbReference>
<dbReference type="Pfam" id="PF00612">
    <property type="entry name" value="IQ"/>
    <property type="match status" value="2"/>
</dbReference>
<feature type="compositionally biased region" description="Polar residues" evidence="4">
    <location>
        <begin position="38"/>
        <end position="50"/>
    </location>
</feature>
<accession>A0AAE1JBE8</accession>
<dbReference type="InterPro" id="IPR027417">
    <property type="entry name" value="P-loop_NTPase"/>
</dbReference>
<feature type="compositionally biased region" description="Polar residues" evidence="4">
    <location>
        <begin position="355"/>
        <end position="371"/>
    </location>
</feature>
<comment type="caution">
    <text evidence="5">The sequence shown here is derived from an EMBL/GenBank/DDBJ whole genome shotgun (WGS) entry which is preliminary data.</text>
</comment>
<feature type="compositionally biased region" description="Polar residues" evidence="4">
    <location>
        <begin position="209"/>
        <end position="223"/>
    </location>
</feature>
<dbReference type="PROSITE" id="PS50096">
    <property type="entry name" value="IQ"/>
    <property type="match status" value="2"/>
</dbReference>
<feature type="region of interest" description="Disordered" evidence="4">
    <location>
        <begin position="354"/>
        <end position="374"/>
    </location>
</feature>
<evidence type="ECO:0000313" key="6">
    <source>
        <dbReference type="Proteomes" id="UP001293593"/>
    </source>
</evidence>
<dbReference type="AlphaFoldDB" id="A0AAE1JBE8"/>
<keyword evidence="1" id="KW-0112">Calmodulin-binding</keyword>
<feature type="region of interest" description="Disordered" evidence="4">
    <location>
        <begin position="209"/>
        <end position="231"/>
    </location>
</feature>
<dbReference type="Gene3D" id="1.20.5.190">
    <property type="match status" value="1"/>
</dbReference>
<evidence type="ECO:0000256" key="3">
    <source>
        <dbReference type="ARBA" id="ARBA00045534"/>
    </source>
</evidence>
<dbReference type="PANTHER" id="PTHR32295:SF126">
    <property type="entry name" value="PROTEIN IQ-DOMAIN 8"/>
    <property type="match status" value="1"/>
</dbReference>
<dbReference type="InterPro" id="IPR000048">
    <property type="entry name" value="IQ_motif_EF-hand-BS"/>
</dbReference>
<name>A0AAE1JBE8_9FABA</name>
<gene>
    <name evidence="5" type="ORF">QN277_024076</name>
</gene>
<dbReference type="EMBL" id="JAWXYG010000007">
    <property type="protein sequence ID" value="KAK4267276.1"/>
    <property type="molecule type" value="Genomic_DNA"/>
</dbReference>
<comment type="function">
    <text evidence="3">May be involved in cooperative interactions with calmodulins or calmodulin-like proteins. Recruits calmodulin proteins to microtubules, thus being a potential scaffold in cellular signaling and trafficking. May associate with nucleic acids and regulate gene expression at the transcriptional or post-transcriptional level.</text>
</comment>
<protein>
    <submittedName>
        <fullName evidence="5">Uncharacterized protein</fullName>
    </submittedName>
</protein>
<reference evidence="5" key="1">
    <citation type="submission" date="2023-10" db="EMBL/GenBank/DDBJ databases">
        <title>Chromosome-level genome of the transformable northern wattle, Acacia crassicarpa.</title>
        <authorList>
            <person name="Massaro I."/>
            <person name="Sinha N.R."/>
            <person name="Poethig S."/>
            <person name="Leichty A.R."/>
        </authorList>
    </citation>
    <scope>NUCLEOTIDE SEQUENCE</scope>
    <source>
        <strain evidence="5">Acra3RX</strain>
        <tissue evidence="5">Leaf</tissue>
    </source>
</reference>
<feature type="compositionally biased region" description="Low complexity" evidence="4">
    <location>
        <begin position="9"/>
        <end position="19"/>
    </location>
</feature>
<dbReference type="SMART" id="SM00015">
    <property type="entry name" value="IQ"/>
    <property type="match status" value="2"/>
</dbReference>
<evidence type="ECO:0000256" key="2">
    <source>
        <dbReference type="ARBA" id="ARBA00024341"/>
    </source>
</evidence>
<evidence type="ECO:0000313" key="5">
    <source>
        <dbReference type="EMBL" id="KAK4267276.1"/>
    </source>
</evidence>
<feature type="region of interest" description="Disordered" evidence="4">
    <location>
        <begin position="1"/>
        <end position="61"/>
    </location>
</feature>
<proteinExistence type="inferred from homology"/>
<comment type="similarity">
    <text evidence="2">Belongs to the IQD family.</text>
</comment>